<evidence type="ECO:0000313" key="2">
    <source>
        <dbReference type="EMBL" id="ADL54979.1"/>
    </source>
</evidence>
<dbReference type="OrthoDB" id="3189808at2"/>
<keyword evidence="3" id="KW-1185">Reference proteome</keyword>
<protein>
    <submittedName>
        <fullName evidence="2">Uncharacterized protein</fullName>
    </submittedName>
</protein>
<keyword evidence="1" id="KW-0812">Transmembrane</keyword>
<keyword evidence="1" id="KW-1133">Transmembrane helix</keyword>
<feature type="transmembrane region" description="Helical" evidence="1">
    <location>
        <begin position="6"/>
        <end position="25"/>
    </location>
</feature>
<dbReference type="STRING" id="395494.Galf_0947"/>
<evidence type="ECO:0000256" key="1">
    <source>
        <dbReference type="SAM" id="Phobius"/>
    </source>
</evidence>
<dbReference type="Proteomes" id="UP000001235">
    <property type="component" value="Chromosome"/>
</dbReference>
<evidence type="ECO:0000313" key="3">
    <source>
        <dbReference type="Proteomes" id="UP000001235"/>
    </source>
</evidence>
<dbReference type="HOGENOM" id="CLU_2478894_0_0_4"/>
<sequence length="87" mass="9681">MGILILVILAMGIFTIIKWMVAFIAPRIKRTKAKSARSTSQSVAIPIEPGWDGFDKPAFIRRGIQYPTLTEKKHGRTRKAKPVFAAA</sequence>
<reference evidence="2 3" key="1">
    <citation type="submission" date="2010-08" db="EMBL/GenBank/DDBJ databases">
        <title>Complete sequence of Gallionella capsiferriformans ES-2.</title>
        <authorList>
            <consortium name="US DOE Joint Genome Institute"/>
            <person name="Lucas S."/>
            <person name="Copeland A."/>
            <person name="Lapidus A."/>
            <person name="Cheng J.-F."/>
            <person name="Bruce D."/>
            <person name="Goodwin L."/>
            <person name="Pitluck S."/>
            <person name="Chertkov O."/>
            <person name="Davenport K.W."/>
            <person name="Detter J.C."/>
            <person name="Han C."/>
            <person name="Tapia R."/>
            <person name="Land M."/>
            <person name="Hauser L."/>
            <person name="Chang Y.-J."/>
            <person name="Jeffries C."/>
            <person name="Kyrpides N."/>
            <person name="Ivanova N."/>
            <person name="Mikhailova N."/>
            <person name="Shelobolina E.S."/>
            <person name="Picardal F."/>
            <person name="Roden E."/>
            <person name="Emerson D."/>
            <person name="Woyke T."/>
        </authorList>
    </citation>
    <scope>NUCLEOTIDE SEQUENCE [LARGE SCALE GENOMIC DNA]</scope>
    <source>
        <strain evidence="2 3">ES-2</strain>
    </source>
</reference>
<accession>D9SEK3</accession>
<dbReference type="RefSeq" id="WP_013292919.1">
    <property type="nucleotide sequence ID" value="NC_014394.1"/>
</dbReference>
<organism evidence="2 3">
    <name type="scientific">Gallionella capsiferriformans (strain ES-2)</name>
    <name type="common">Gallionella ferruginea capsiferriformans (strain ES-2)</name>
    <dbReference type="NCBI Taxonomy" id="395494"/>
    <lineage>
        <taxon>Bacteria</taxon>
        <taxon>Pseudomonadati</taxon>
        <taxon>Pseudomonadota</taxon>
        <taxon>Betaproteobacteria</taxon>
        <taxon>Nitrosomonadales</taxon>
        <taxon>Gallionellaceae</taxon>
        <taxon>Gallionella</taxon>
    </lineage>
</organism>
<proteinExistence type="predicted"/>
<dbReference type="KEGG" id="gca:Galf_0947"/>
<keyword evidence="1" id="KW-0472">Membrane</keyword>
<name>D9SEK3_GALCS</name>
<gene>
    <name evidence="2" type="ordered locus">Galf_0947</name>
</gene>
<dbReference type="EMBL" id="CP002159">
    <property type="protein sequence ID" value="ADL54979.1"/>
    <property type="molecule type" value="Genomic_DNA"/>
</dbReference>
<dbReference type="AlphaFoldDB" id="D9SEK3"/>